<comment type="pathway">
    <text evidence="3">Carbohydrate degradation; glycolysis; D-glyceraldehyde 3-phosphate from glycerone phosphate: step 1/1.</text>
</comment>
<dbReference type="InterPro" id="IPR000652">
    <property type="entry name" value="Triosephosphate_isomerase"/>
</dbReference>
<dbReference type="EMBL" id="CP143578">
    <property type="protein sequence ID" value="WVN21521.1"/>
    <property type="molecule type" value="Genomic_DNA"/>
</dbReference>
<evidence type="ECO:0000256" key="2">
    <source>
        <dbReference type="ARBA" id="ARBA00023235"/>
    </source>
</evidence>
<dbReference type="InterPro" id="IPR035990">
    <property type="entry name" value="TIM_sf"/>
</dbReference>
<comment type="subcellular location">
    <subcellularLocation>
        <location evidence="3">Cytoplasm</location>
    </subcellularLocation>
</comment>
<evidence type="ECO:0000313" key="4">
    <source>
        <dbReference type="EMBL" id="WVN21521.1"/>
    </source>
</evidence>
<sequence length="242" mass="27407">MKYLIGNFKMNKTFLEVESYIEALSFLIEENKENLNNINIGIAPSFDSVYLSYNNSERNFLFGLQNIFHEINGAYTGEVSLNVAKEANIDFILLGHSERRKLFNETDEEINKKILKLKDTNIKPILCIGESIDDFNNNKTFDVLNKQLDKALENVNEFGNIIISYEPVYCIGNGIIPKVEHVQSVVNFIHEKFSSNIPVLYGGSVCSNSIEDLEKVKGLSGYLVGKASLNAYEFIELAKEIK</sequence>
<keyword evidence="3" id="KW-0963">Cytoplasm</keyword>
<keyword evidence="3" id="KW-0312">Gluconeogenesis</keyword>
<comment type="similarity">
    <text evidence="1 3">Belongs to the triosephosphate isomerase family.</text>
</comment>
<keyword evidence="3" id="KW-0324">Glycolysis</keyword>
<dbReference type="Proteomes" id="UP001431935">
    <property type="component" value="Chromosome"/>
</dbReference>
<dbReference type="PROSITE" id="PS51440">
    <property type="entry name" value="TIM_2"/>
    <property type="match status" value="1"/>
</dbReference>
<dbReference type="RefSeq" id="WP_330463551.1">
    <property type="nucleotide sequence ID" value="NZ_CP143578.1"/>
</dbReference>
<reference evidence="4" key="1">
    <citation type="submission" date="2024-01" db="EMBL/GenBank/DDBJ databases">
        <title>Complete genome sequence of Mycoplasma gateae strain 3700.</title>
        <authorList>
            <person name="Spergser J."/>
        </authorList>
    </citation>
    <scope>NUCLEOTIDE SEQUENCE [LARGE SCALE GENOMIC DNA]</scope>
    <source>
        <strain evidence="4">3700</strain>
    </source>
</reference>
<dbReference type="Gene3D" id="3.20.20.70">
    <property type="entry name" value="Aldolase class I"/>
    <property type="match status" value="1"/>
</dbReference>
<dbReference type="Pfam" id="PF00121">
    <property type="entry name" value="TIM"/>
    <property type="match status" value="1"/>
</dbReference>
<dbReference type="CDD" id="cd00311">
    <property type="entry name" value="TIM"/>
    <property type="match status" value="1"/>
</dbReference>
<dbReference type="EC" id="5.3.1.1" evidence="3"/>
<evidence type="ECO:0000313" key="5">
    <source>
        <dbReference type="Proteomes" id="UP001431935"/>
    </source>
</evidence>
<accession>A0ABZ2AHC2</accession>
<gene>
    <name evidence="4" type="ORF">V2E26_00780</name>
</gene>
<evidence type="ECO:0000256" key="3">
    <source>
        <dbReference type="RuleBase" id="RU363013"/>
    </source>
</evidence>
<dbReference type="PANTHER" id="PTHR21139">
    <property type="entry name" value="TRIOSEPHOSPHATE ISOMERASE"/>
    <property type="match status" value="1"/>
</dbReference>
<dbReference type="SUPFAM" id="SSF51351">
    <property type="entry name" value="Triosephosphate isomerase (TIM)"/>
    <property type="match status" value="1"/>
</dbReference>
<dbReference type="PANTHER" id="PTHR21139:SF42">
    <property type="entry name" value="TRIOSEPHOSPHATE ISOMERASE"/>
    <property type="match status" value="1"/>
</dbReference>
<proteinExistence type="inferred from homology"/>
<keyword evidence="2 3" id="KW-0413">Isomerase</keyword>
<protein>
    <recommendedName>
        <fullName evidence="3">Triosephosphate isomerase</fullName>
        <ecNumber evidence="3">5.3.1.1</ecNumber>
    </recommendedName>
</protein>
<dbReference type="GO" id="GO:0016853">
    <property type="term" value="F:isomerase activity"/>
    <property type="evidence" value="ECO:0007669"/>
    <property type="project" value="UniProtKB-KW"/>
</dbReference>
<evidence type="ECO:0000256" key="1">
    <source>
        <dbReference type="ARBA" id="ARBA00007422"/>
    </source>
</evidence>
<comment type="catalytic activity">
    <reaction evidence="3">
        <text>D-glyceraldehyde 3-phosphate = dihydroxyacetone phosphate</text>
        <dbReference type="Rhea" id="RHEA:18585"/>
        <dbReference type="ChEBI" id="CHEBI:57642"/>
        <dbReference type="ChEBI" id="CHEBI:59776"/>
        <dbReference type="EC" id="5.3.1.1"/>
    </reaction>
</comment>
<comment type="subunit">
    <text evidence="3">Homodimer.</text>
</comment>
<organism evidence="4 5">
    <name type="scientific">Metamycoplasma gateae</name>
    <dbReference type="NCBI Taxonomy" id="35769"/>
    <lineage>
        <taxon>Bacteria</taxon>
        <taxon>Bacillati</taxon>
        <taxon>Mycoplasmatota</taxon>
        <taxon>Mycoplasmoidales</taxon>
        <taxon>Metamycoplasmataceae</taxon>
        <taxon>Metamycoplasma</taxon>
    </lineage>
</organism>
<dbReference type="InterPro" id="IPR013785">
    <property type="entry name" value="Aldolase_TIM"/>
</dbReference>
<keyword evidence="5" id="KW-1185">Reference proteome</keyword>
<name>A0ABZ2AHC2_9BACT</name>
<comment type="pathway">
    <text evidence="3">Carbohydrate biosynthesis; gluconeogenesis.</text>
</comment>